<keyword evidence="1" id="KW-0732">Signal</keyword>
<dbReference type="PROSITE" id="PS51257">
    <property type="entry name" value="PROKAR_LIPOPROTEIN"/>
    <property type="match status" value="1"/>
</dbReference>
<dbReference type="InterPro" id="IPR001969">
    <property type="entry name" value="Aspartic_peptidase_AS"/>
</dbReference>
<evidence type="ECO:0000313" key="2">
    <source>
        <dbReference type="EMBL" id="AOZ09754.1"/>
    </source>
</evidence>
<dbReference type="Pfam" id="PF13432">
    <property type="entry name" value="TPR_16"/>
    <property type="match status" value="1"/>
</dbReference>
<protein>
    <recommendedName>
        <fullName evidence="4">Tetratricopeptide repeat protein</fullName>
    </recommendedName>
</protein>
<dbReference type="InterPro" id="IPR021109">
    <property type="entry name" value="Peptidase_aspartic_dom_sf"/>
</dbReference>
<dbReference type="InterPro" id="IPR011990">
    <property type="entry name" value="TPR-like_helical_dom_sf"/>
</dbReference>
<dbReference type="Gene3D" id="1.25.40.10">
    <property type="entry name" value="Tetratricopeptide repeat domain"/>
    <property type="match status" value="1"/>
</dbReference>
<dbReference type="PROSITE" id="PS00141">
    <property type="entry name" value="ASP_PROTEASE"/>
    <property type="match status" value="1"/>
</dbReference>
<reference evidence="2 3" key="1">
    <citation type="submission" date="2016-10" db="EMBL/GenBank/DDBJ databases">
        <title>Complete genome sequences of three Cupriavidus strains isolated from various Malaysian environments.</title>
        <authorList>
            <person name="Abdullah A.A.-A."/>
            <person name="Shafie N.A.H."/>
            <person name="Lau N.S."/>
        </authorList>
    </citation>
    <scope>NUCLEOTIDE SEQUENCE [LARGE SCALE GENOMIC DNA]</scope>
    <source>
        <strain evidence="2 3">USMAA1020</strain>
    </source>
</reference>
<organism evidence="2 3">
    <name type="scientific">Cupriavidus malaysiensis</name>
    <dbReference type="NCBI Taxonomy" id="367825"/>
    <lineage>
        <taxon>Bacteria</taxon>
        <taxon>Pseudomonadati</taxon>
        <taxon>Pseudomonadota</taxon>
        <taxon>Betaproteobacteria</taxon>
        <taxon>Burkholderiales</taxon>
        <taxon>Burkholderiaceae</taxon>
        <taxon>Cupriavidus</taxon>
    </lineage>
</organism>
<evidence type="ECO:0008006" key="4">
    <source>
        <dbReference type="Google" id="ProtNLM"/>
    </source>
</evidence>
<dbReference type="InterPro" id="IPR011969">
    <property type="entry name" value="Clan_AA_Asp_peptidase_C"/>
</dbReference>
<feature type="signal peptide" evidence="1">
    <location>
        <begin position="1"/>
        <end position="26"/>
    </location>
</feature>
<name>A0ABM6FD82_9BURK</name>
<sequence length="367" mass="38267">MPLQRSRQRGQRLPLAAMLLSCAMLAAACSEEPAGASVPIARYGLATVPGSVLAGTPARQPLERLTREPCDIEAASALSRALAEAGYRREAAGLRLAFAGNCPRGRDLLPGAIPLLQAIGDNAGALQVAERLVASDPDHPQWRFLRAEALRESGKPAEALDDYLAVLSLVPDLSRVSSAVFLGAAEARAGTGKPCEAGALVRMWIGGDPGRRDTPRARALVERYQRQGACQPAKASAAQTFARPRNGLIVARATVNGREGRFIVDTGASFVALSEDFARRAGIPLAQARRIRVQTANGPAGALLSEAATVTLGTAQAAAVPTAVMSGGGAALGPDIDGLLGQSFLSQFEVSFRPDRWTIGPLQAAGR</sequence>
<evidence type="ECO:0000313" key="3">
    <source>
        <dbReference type="Proteomes" id="UP000177515"/>
    </source>
</evidence>
<proteinExistence type="predicted"/>
<dbReference type="InterPro" id="IPR034122">
    <property type="entry name" value="Retropepsin-like_bacterial"/>
</dbReference>
<dbReference type="SUPFAM" id="SSF50630">
    <property type="entry name" value="Acid proteases"/>
    <property type="match status" value="1"/>
</dbReference>
<dbReference type="RefSeq" id="WP_071072315.1">
    <property type="nucleotide sequence ID" value="NZ_CP017755.1"/>
</dbReference>
<dbReference type="Proteomes" id="UP000177515">
    <property type="component" value="Chromosome 2"/>
</dbReference>
<dbReference type="NCBIfam" id="TIGR02281">
    <property type="entry name" value="clan_AA_DTGA"/>
    <property type="match status" value="1"/>
</dbReference>
<dbReference type="Pfam" id="PF13650">
    <property type="entry name" value="Asp_protease_2"/>
    <property type="match status" value="1"/>
</dbReference>
<dbReference type="CDD" id="cd05483">
    <property type="entry name" value="retropepsin_like_bacteria"/>
    <property type="match status" value="1"/>
</dbReference>
<keyword evidence="3" id="KW-1185">Reference proteome</keyword>
<dbReference type="EMBL" id="CP017755">
    <property type="protein sequence ID" value="AOZ09754.1"/>
    <property type="molecule type" value="Genomic_DNA"/>
</dbReference>
<evidence type="ECO:0000256" key="1">
    <source>
        <dbReference type="SAM" id="SignalP"/>
    </source>
</evidence>
<gene>
    <name evidence="2" type="ORF">BKK80_29075</name>
</gene>
<dbReference type="SUPFAM" id="SSF48452">
    <property type="entry name" value="TPR-like"/>
    <property type="match status" value="1"/>
</dbReference>
<dbReference type="Gene3D" id="2.40.70.10">
    <property type="entry name" value="Acid Proteases"/>
    <property type="match status" value="1"/>
</dbReference>
<feature type="chain" id="PRO_5045233601" description="Tetratricopeptide repeat protein" evidence="1">
    <location>
        <begin position="27"/>
        <end position="367"/>
    </location>
</feature>
<accession>A0ABM6FD82</accession>